<organism evidence="6 7">
    <name type="scientific">Myotis brandtii</name>
    <name type="common">Brandt's bat</name>
    <dbReference type="NCBI Taxonomy" id="109478"/>
    <lineage>
        <taxon>Eukaryota</taxon>
        <taxon>Metazoa</taxon>
        <taxon>Chordata</taxon>
        <taxon>Craniata</taxon>
        <taxon>Vertebrata</taxon>
        <taxon>Euteleostomi</taxon>
        <taxon>Mammalia</taxon>
        <taxon>Eutheria</taxon>
        <taxon>Laurasiatheria</taxon>
        <taxon>Chiroptera</taxon>
        <taxon>Yangochiroptera</taxon>
        <taxon>Vespertilionidae</taxon>
        <taxon>Myotis</taxon>
    </lineage>
</organism>
<evidence type="ECO:0000256" key="2">
    <source>
        <dbReference type="ARBA" id="ARBA00022614"/>
    </source>
</evidence>
<comment type="subcellular location">
    <subcellularLocation>
        <location evidence="1">Cell projection</location>
        <location evidence="1">Cilium</location>
    </subcellularLocation>
</comment>
<proteinExistence type="predicted"/>
<keyword evidence="3" id="KW-0677">Repeat</keyword>
<accession>S7PVN8</accession>
<evidence type="ECO:0000256" key="3">
    <source>
        <dbReference type="ARBA" id="ARBA00022737"/>
    </source>
</evidence>
<reference evidence="6 7" key="1">
    <citation type="journal article" date="2013" name="Nat. Commun.">
        <title>Genome analysis reveals insights into physiology and longevity of the Brandt's bat Myotis brandtii.</title>
        <authorList>
            <person name="Seim I."/>
            <person name="Fang X."/>
            <person name="Xiong Z."/>
            <person name="Lobanov A.V."/>
            <person name="Huang Z."/>
            <person name="Ma S."/>
            <person name="Feng Y."/>
            <person name="Turanov A.A."/>
            <person name="Zhu Y."/>
            <person name="Lenz T.L."/>
            <person name="Gerashchenko M.V."/>
            <person name="Fan D."/>
            <person name="Hee Yim S."/>
            <person name="Yao X."/>
            <person name="Jordan D."/>
            <person name="Xiong Y."/>
            <person name="Ma Y."/>
            <person name="Lyapunov A.N."/>
            <person name="Chen G."/>
            <person name="Kulakova O.I."/>
            <person name="Sun Y."/>
            <person name="Lee S.G."/>
            <person name="Bronson R.T."/>
            <person name="Moskalev A.A."/>
            <person name="Sunyaev S.R."/>
            <person name="Zhang G."/>
            <person name="Krogh A."/>
            <person name="Wang J."/>
            <person name="Gladyshev V.N."/>
        </authorList>
    </citation>
    <scope>NUCLEOTIDE SEQUENCE [LARGE SCALE GENOMIC DNA]</scope>
</reference>
<dbReference type="AlphaFoldDB" id="S7PVN8"/>
<evidence type="ECO:0000313" key="6">
    <source>
        <dbReference type="EMBL" id="EPQ12587.1"/>
    </source>
</evidence>
<dbReference type="Proteomes" id="UP000052978">
    <property type="component" value="Unassembled WGS sequence"/>
</dbReference>
<dbReference type="InterPro" id="IPR001611">
    <property type="entry name" value="Leu-rich_rpt"/>
</dbReference>
<dbReference type="InterPro" id="IPR050576">
    <property type="entry name" value="Cilia_flagella_integrity"/>
</dbReference>
<dbReference type="EMBL" id="KE163521">
    <property type="protein sequence ID" value="EPQ12587.1"/>
    <property type="molecule type" value="Genomic_DNA"/>
</dbReference>
<keyword evidence="5" id="KW-0966">Cell projection</keyword>
<name>S7PVN8_MYOBR</name>
<keyword evidence="7" id="KW-1185">Reference proteome</keyword>
<protein>
    <submittedName>
        <fullName evidence="6">Leucine-rich repeat-containing protein 9</fullName>
    </submittedName>
</protein>
<dbReference type="PROSITE" id="PS51450">
    <property type="entry name" value="LRR"/>
    <property type="match status" value="1"/>
</dbReference>
<sequence length="199" mass="22691">MPEADFQKAGGTVGIQLVVLVHQCLTHSPEIGPAELLREWVATTRLVGCWDGLVSCIERLLPGGNEISQVEGLDNLLVLQELVVDHNRIRAFNDSAFAKPSSLLALHLEENRLRELNNLQPLVKLEKLFLGYNKIQISRKMVHRHMLIFRLPNLQMLDGIPVNSDDRAKAEFHFSELQARKNSVIIILFIPFLLKYIYY</sequence>
<dbReference type="PANTHER" id="PTHR45973">
    <property type="entry name" value="PROTEIN PHOSPHATASE 1 REGULATORY SUBUNIT SDS22-RELATED"/>
    <property type="match status" value="1"/>
</dbReference>
<dbReference type="PANTHER" id="PTHR45973:SF9">
    <property type="entry name" value="LEUCINE-RICH REPEAT-CONTAINING PROTEIN 46"/>
    <property type="match status" value="1"/>
</dbReference>
<evidence type="ECO:0000313" key="7">
    <source>
        <dbReference type="Proteomes" id="UP000052978"/>
    </source>
</evidence>
<keyword evidence="4" id="KW-0969">Cilium</keyword>
<dbReference type="Gene3D" id="3.80.10.10">
    <property type="entry name" value="Ribonuclease Inhibitor"/>
    <property type="match status" value="1"/>
</dbReference>
<keyword evidence="2" id="KW-0433">Leucine-rich repeat</keyword>
<evidence type="ECO:0000256" key="5">
    <source>
        <dbReference type="ARBA" id="ARBA00023273"/>
    </source>
</evidence>
<dbReference type="SUPFAM" id="SSF52058">
    <property type="entry name" value="L domain-like"/>
    <property type="match status" value="1"/>
</dbReference>
<dbReference type="InterPro" id="IPR032675">
    <property type="entry name" value="LRR_dom_sf"/>
</dbReference>
<gene>
    <name evidence="6" type="ORF">D623_10027194</name>
</gene>
<dbReference type="Pfam" id="PF14580">
    <property type="entry name" value="LRR_9"/>
    <property type="match status" value="1"/>
</dbReference>
<evidence type="ECO:0000256" key="4">
    <source>
        <dbReference type="ARBA" id="ARBA00023069"/>
    </source>
</evidence>
<evidence type="ECO:0000256" key="1">
    <source>
        <dbReference type="ARBA" id="ARBA00004138"/>
    </source>
</evidence>